<dbReference type="InterPro" id="IPR007214">
    <property type="entry name" value="YbaK/aa-tRNA-synth-assoc-dom"/>
</dbReference>
<dbReference type="EMBL" id="DSOV01000043">
    <property type="protein sequence ID" value="HEN42597.1"/>
    <property type="molecule type" value="Genomic_DNA"/>
</dbReference>
<dbReference type="PANTHER" id="PTHR42753">
    <property type="entry name" value="MITOCHONDRIAL RIBOSOME PROTEIN L39/PROLYL-TRNA LIGASE FAMILY MEMBER"/>
    <property type="match status" value="1"/>
</dbReference>
<dbReference type="GO" id="GO:0005829">
    <property type="term" value="C:cytosol"/>
    <property type="evidence" value="ECO:0007669"/>
    <property type="project" value="TreeGrafter"/>
</dbReference>
<dbReference type="InterPro" id="IPR004154">
    <property type="entry name" value="Anticodon-bd"/>
</dbReference>
<dbReference type="SUPFAM" id="SSF55681">
    <property type="entry name" value="Class II aaRS and biotin synthetases"/>
    <property type="match status" value="1"/>
</dbReference>
<name>A0A831XEV9_GEOME</name>
<dbReference type="NCBIfam" id="NF006625">
    <property type="entry name" value="PRK09194.1"/>
    <property type="match status" value="1"/>
</dbReference>
<accession>A0A831XEV9</accession>
<dbReference type="Gene3D" id="3.30.930.10">
    <property type="entry name" value="Bira Bifunctional Protein, Domain 2"/>
    <property type="match status" value="2"/>
</dbReference>
<dbReference type="GO" id="GO:0005524">
    <property type="term" value="F:ATP binding"/>
    <property type="evidence" value="ECO:0007669"/>
    <property type="project" value="UniProtKB-UniRule"/>
</dbReference>
<dbReference type="InterPro" id="IPR006195">
    <property type="entry name" value="aa-tRNA-synth_II"/>
</dbReference>
<proteinExistence type="inferred from homology"/>
<comment type="domain">
    <text evidence="10">Consists of three domains: the N-terminal catalytic domain, the editing domain and the C-terminal anticodon-binding domain.</text>
</comment>
<keyword evidence="4 10" id="KW-0436">Ligase</keyword>
<dbReference type="SUPFAM" id="SSF52954">
    <property type="entry name" value="Class II aaRS ABD-related"/>
    <property type="match status" value="1"/>
</dbReference>
<dbReference type="InterPro" id="IPR033730">
    <property type="entry name" value="ProRS_core_prok"/>
</dbReference>
<gene>
    <name evidence="10" type="primary">proS</name>
    <name evidence="12" type="ORF">ENQ87_09515</name>
</gene>
<dbReference type="Gene3D" id="3.90.960.10">
    <property type="entry name" value="YbaK/aminoacyl-tRNA synthetase-associated domain"/>
    <property type="match status" value="1"/>
</dbReference>
<keyword evidence="7 10" id="KW-0648">Protein biosynthesis</keyword>
<evidence type="ECO:0000259" key="11">
    <source>
        <dbReference type="PROSITE" id="PS50862"/>
    </source>
</evidence>
<comment type="function">
    <text evidence="10">Catalyzes the attachment of proline to tRNA(Pro) in a two-step reaction: proline is first activated by ATP to form Pro-AMP and then transferred to the acceptor end of tRNA(Pro). As ProRS can inadvertently accommodate and process non-cognate amino acids such as alanine and cysteine, to avoid such errors it has two additional distinct editing activities against alanine. One activity is designated as 'pretransfer' editing and involves the tRNA(Pro)-independent hydrolysis of activated Ala-AMP. The other activity is designated 'posttransfer' editing and involves deacylation of mischarged Ala-tRNA(Pro). The misacylated Cys-tRNA(Pro) is not edited by ProRS.</text>
</comment>
<evidence type="ECO:0000256" key="8">
    <source>
        <dbReference type="ARBA" id="ARBA00023146"/>
    </source>
</evidence>
<dbReference type="Pfam" id="PF03129">
    <property type="entry name" value="HGTP_anticodon"/>
    <property type="match status" value="1"/>
</dbReference>
<dbReference type="PIRSF" id="PIRSF001535">
    <property type="entry name" value="ProRS_1"/>
    <property type="match status" value="1"/>
</dbReference>
<dbReference type="HAMAP" id="MF_01569">
    <property type="entry name" value="Pro_tRNA_synth_type1"/>
    <property type="match status" value="1"/>
</dbReference>
<comment type="similarity">
    <text evidence="10">Belongs to the class-II aminoacyl-tRNA synthetase family. ProS type 1 subfamily.</text>
</comment>
<dbReference type="PRINTS" id="PR01046">
    <property type="entry name" value="TRNASYNTHPRO"/>
</dbReference>
<dbReference type="GO" id="GO:0002161">
    <property type="term" value="F:aminoacyl-tRNA deacylase activity"/>
    <property type="evidence" value="ECO:0007669"/>
    <property type="project" value="InterPro"/>
</dbReference>
<dbReference type="InterPro" id="IPR002316">
    <property type="entry name" value="Pro-tRNA-ligase_IIa"/>
</dbReference>
<dbReference type="Pfam" id="PF00587">
    <property type="entry name" value="tRNA-synt_2b"/>
    <property type="match status" value="1"/>
</dbReference>
<evidence type="ECO:0000256" key="9">
    <source>
        <dbReference type="ARBA" id="ARBA00047671"/>
    </source>
</evidence>
<evidence type="ECO:0000256" key="4">
    <source>
        <dbReference type="ARBA" id="ARBA00022598"/>
    </source>
</evidence>
<dbReference type="InterPro" id="IPR023717">
    <property type="entry name" value="Pro-tRNA-Synthase_IIa_type1"/>
</dbReference>
<dbReference type="FunFam" id="3.30.930.10:FF:000043">
    <property type="entry name" value="Proline--tRNA ligase"/>
    <property type="match status" value="1"/>
</dbReference>
<dbReference type="GO" id="GO:0006433">
    <property type="term" value="P:prolyl-tRNA aminoacylation"/>
    <property type="evidence" value="ECO:0007669"/>
    <property type="project" value="UniProtKB-UniRule"/>
</dbReference>
<dbReference type="InterPro" id="IPR002314">
    <property type="entry name" value="aa-tRNA-synt_IIb"/>
</dbReference>
<dbReference type="EC" id="6.1.1.15" evidence="10"/>
<dbReference type="SUPFAM" id="SSF55826">
    <property type="entry name" value="YbaK/ProRS associated domain"/>
    <property type="match status" value="1"/>
</dbReference>
<dbReference type="FunFam" id="3.30.930.10:FF:000062">
    <property type="entry name" value="Proline--tRNA ligase"/>
    <property type="match status" value="1"/>
</dbReference>
<dbReference type="InterPro" id="IPR044140">
    <property type="entry name" value="ProRS_anticodon_short"/>
</dbReference>
<reference evidence="12" key="1">
    <citation type="journal article" date="2020" name="mSystems">
        <title>Genome- and Community-Level Interaction Insights into Carbon Utilization and Element Cycling Functions of Hydrothermarchaeota in Hydrothermal Sediment.</title>
        <authorList>
            <person name="Zhou Z."/>
            <person name="Liu Y."/>
            <person name="Xu W."/>
            <person name="Pan J."/>
            <person name="Luo Z.H."/>
            <person name="Li M."/>
        </authorList>
    </citation>
    <scope>NUCLEOTIDE SEQUENCE [LARGE SCALE GENOMIC DNA]</scope>
    <source>
        <strain evidence="12">SpSt-349</strain>
    </source>
</reference>
<sequence>MRYSHYFIPTVKETPSDAEVVSHKLMLRAGMIRKLAAGIYNYLPLGLRSIRKVEQIVREEMNRAGAIELLMPSVQPAELWQESKRWEQYGKELLRFKDRKDAEFCLGPTHEEVITDLVRREVKSYRQMPVNLYQIQTKFRDEIRPRFGLMRGREFIMKDAYSFDVSSEAADISYDKMYQAYRRIFQRCGLRFRAVEADTGSIGGSSSHEFMVLADSGEDAIVSCSACEYAANVEKAEARPFPAEHAEPRDLEKVETPRQRSVEEVTAFLGIPASSLVKTLLYLADGEPVAALVRGDHDLNEIKLKHLLGCEELEMAGDDVVERVTGAPVGFAGPVGLTIKVVADLAVQGMRNFVAGGNGRDLHLKNVNIGRDFAPAIIADIRNVVHGDPCPRCEAGHLELWRGIEVGHVFKLGTKYSEALRATYLDADGKEQVIFMGCYGIGISRTVAACIEQNHDADGIIFPIPIAPFHCIVSAVSTKDAEVMAACEELYRALTAAGVEVLFDDRDERPGSKFKDADLIGIPLRVVVGSKNLAEGKVELKVRKGGEVSLLPLAEAVETVKAIVAEALSH</sequence>
<evidence type="ECO:0000313" key="12">
    <source>
        <dbReference type="EMBL" id="HEN42597.1"/>
    </source>
</evidence>
<keyword evidence="6 10" id="KW-0067">ATP-binding</keyword>
<comment type="caution">
    <text evidence="12">The sequence shown here is derived from an EMBL/GenBank/DDBJ whole genome shotgun (WGS) entry which is preliminary data.</text>
</comment>
<dbReference type="Pfam" id="PF04073">
    <property type="entry name" value="tRNA_edit"/>
    <property type="match status" value="1"/>
</dbReference>
<dbReference type="InterPro" id="IPR036754">
    <property type="entry name" value="YbaK/aa-tRNA-synt-asso_dom_sf"/>
</dbReference>
<dbReference type="NCBIfam" id="TIGR00409">
    <property type="entry name" value="proS_fam_II"/>
    <property type="match status" value="1"/>
</dbReference>
<evidence type="ECO:0000256" key="2">
    <source>
        <dbReference type="ARBA" id="ARBA00011738"/>
    </source>
</evidence>
<organism evidence="12">
    <name type="scientific">Geobacter metallireducens</name>
    <dbReference type="NCBI Taxonomy" id="28232"/>
    <lineage>
        <taxon>Bacteria</taxon>
        <taxon>Pseudomonadati</taxon>
        <taxon>Thermodesulfobacteriota</taxon>
        <taxon>Desulfuromonadia</taxon>
        <taxon>Geobacterales</taxon>
        <taxon>Geobacteraceae</taxon>
        <taxon>Geobacter</taxon>
    </lineage>
</organism>
<evidence type="ECO:0000256" key="5">
    <source>
        <dbReference type="ARBA" id="ARBA00022741"/>
    </source>
</evidence>
<evidence type="ECO:0000256" key="7">
    <source>
        <dbReference type="ARBA" id="ARBA00022917"/>
    </source>
</evidence>
<dbReference type="CDD" id="cd00779">
    <property type="entry name" value="ProRS_core_prok"/>
    <property type="match status" value="1"/>
</dbReference>
<dbReference type="InterPro" id="IPR045864">
    <property type="entry name" value="aa-tRNA-synth_II/BPL/LPL"/>
</dbReference>
<evidence type="ECO:0000256" key="3">
    <source>
        <dbReference type="ARBA" id="ARBA00022490"/>
    </source>
</evidence>
<evidence type="ECO:0000256" key="6">
    <source>
        <dbReference type="ARBA" id="ARBA00022840"/>
    </source>
</evidence>
<keyword evidence="5 10" id="KW-0547">Nucleotide-binding</keyword>
<comment type="subunit">
    <text evidence="2 10">Homodimer.</text>
</comment>
<evidence type="ECO:0000256" key="1">
    <source>
        <dbReference type="ARBA" id="ARBA00004496"/>
    </source>
</evidence>
<dbReference type="GO" id="GO:0004827">
    <property type="term" value="F:proline-tRNA ligase activity"/>
    <property type="evidence" value="ECO:0007669"/>
    <property type="project" value="UniProtKB-UniRule"/>
</dbReference>
<dbReference type="PROSITE" id="PS50862">
    <property type="entry name" value="AA_TRNA_LIGASE_II"/>
    <property type="match status" value="1"/>
</dbReference>
<feature type="domain" description="Aminoacyl-transfer RNA synthetases class-II family profile" evidence="11">
    <location>
        <begin position="38"/>
        <end position="463"/>
    </location>
</feature>
<dbReference type="InterPro" id="IPR004500">
    <property type="entry name" value="Pro-tRNA-synth_IIa_bac-type"/>
</dbReference>
<comment type="subcellular location">
    <subcellularLocation>
        <location evidence="1 10">Cytoplasm</location>
    </subcellularLocation>
</comment>
<protein>
    <recommendedName>
        <fullName evidence="10">Proline--tRNA ligase</fullName>
        <ecNumber evidence="10">6.1.1.15</ecNumber>
    </recommendedName>
    <alternativeName>
        <fullName evidence="10">Prolyl-tRNA synthetase</fullName>
        <shortName evidence="10">ProRS</shortName>
    </alternativeName>
</protein>
<dbReference type="InterPro" id="IPR050062">
    <property type="entry name" value="Pro-tRNA_synthetase"/>
</dbReference>
<dbReference type="AlphaFoldDB" id="A0A831XEV9"/>
<dbReference type="Gene3D" id="3.40.50.800">
    <property type="entry name" value="Anticodon-binding domain"/>
    <property type="match status" value="1"/>
</dbReference>
<evidence type="ECO:0000256" key="10">
    <source>
        <dbReference type="HAMAP-Rule" id="MF_01569"/>
    </source>
</evidence>
<dbReference type="InterPro" id="IPR036621">
    <property type="entry name" value="Anticodon-bd_dom_sf"/>
</dbReference>
<dbReference type="PANTHER" id="PTHR42753:SF2">
    <property type="entry name" value="PROLINE--TRNA LIGASE"/>
    <property type="match status" value="1"/>
</dbReference>
<keyword evidence="3 10" id="KW-0963">Cytoplasm</keyword>
<dbReference type="CDD" id="cd04334">
    <property type="entry name" value="ProRS-INS"/>
    <property type="match status" value="1"/>
</dbReference>
<comment type="catalytic activity">
    <reaction evidence="9 10">
        <text>tRNA(Pro) + L-proline + ATP = L-prolyl-tRNA(Pro) + AMP + diphosphate</text>
        <dbReference type="Rhea" id="RHEA:14305"/>
        <dbReference type="Rhea" id="RHEA-COMP:9700"/>
        <dbReference type="Rhea" id="RHEA-COMP:9702"/>
        <dbReference type="ChEBI" id="CHEBI:30616"/>
        <dbReference type="ChEBI" id="CHEBI:33019"/>
        <dbReference type="ChEBI" id="CHEBI:60039"/>
        <dbReference type="ChEBI" id="CHEBI:78442"/>
        <dbReference type="ChEBI" id="CHEBI:78532"/>
        <dbReference type="ChEBI" id="CHEBI:456215"/>
        <dbReference type="EC" id="6.1.1.15"/>
    </reaction>
</comment>
<dbReference type="CDD" id="cd00861">
    <property type="entry name" value="ProRS_anticodon_short"/>
    <property type="match status" value="1"/>
</dbReference>
<keyword evidence="8 10" id="KW-0030">Aminoacyl-tRNA synthetase</keyword>